<comment type="caution">
    <text evidence="6">The sequence shown here is derived from an EMBL/GenBank/DDBJ whole genome shotgun (WGS) entry which is preliminary data.</text>
</comment>
<dbReference type="InterPro" id="IPR058163">
    <property type="entry name" value="LysR-type_TF_proteobact-type"/>
</dbReference>
<sequence>MDVLKTLGTRLLNGWQLSRLSTFEVAARHESFALAADELALTPSAVSHRINQLEEELGIQLFVRSHLKVELTREGKRVYWALKASLDGLNQEILDIKNQELSGSLTVYSRPSIAQCWLVPALGDFSRRYPAISLTVLTGNDNVNLQRAGIDLAIYFDDAPSSQLSHHFLMDEAIVPVCTPYYARQLQLTSNPANLRHCTLLHDRQAWSNDSGTDEWFSWAQQFGIELPQSSGIGFDRSDLAVIAAMNHVGVAMGRKRLVQKRLESGELIAPFGDMTLKCHQHYYVTTLPGRQWPKIDAFIEWLHSLT</sequence>
<protein>
    <submittedName>
        <fullName evidence="6">D-serine dehydratase transcriptional activator</fullName>
    </submittedName>
</protein>
<evidence type="ECO:0000256" key="2">
    <source>
        <dbReference type="ARBA" id="ARBA00023015"/>
    </source>
</evidence>
<dbReference type="InterPro" id="IPR036390">
    <property type="entry name" value="WH_DNA-bd_sf"/>
</dbReference>
<evidence type="ECO:0000256" key="1">
    <source>
        <dbReference type="ARBA" id="ARBA00009437"/>
    </source>
</evidence>
<keyword evidence="4" id="KW-0804">Transcription</keyword>
<dbReference type="PROSITE" id="PS50931">
    <property type="entry name" value="HTH_LYSR"/>
    <property type="match status" value="1"/>
</dbReference>
<dbReference type="NCBIfam" id="NF007491">
    <property type="entry name" value="PRK10086.1"/>
    <property type="match status" value="1"/>
</dbReference>
<dbReference type="Pfam" id="PF00126">
    <property type="entry name" value="HTH_1"/>
    <property type="match status" value="1"/>
</dbReference>
<dbReference type="GO" id="GO:0003700">
    <property type="term" value="F:DNA-binding transcription factor activity"/>
    <property type="evidence" value="ECO:0007669"/>
    <property type="project" value="InterPro"/>
</dbReference>
<dbReference type="SUPFAM" id="SSF53850">
    <property type="entry name" value="Periplasmic binding protein-like II"/>
    <property type="match status" value="1"/>
</dbReference>
<dbReference type="PANTHER" id="PTHR30537">
    <property type="entry name" value="HTH-TYPE TRANSCRIPTIONAL REGULATOR"/>
    <property type="match status" value="1"/>
</dbReference>
<dbReference type="InterPro" id="IPR000847">
    <property type="entry name" value="LysR_HTH_N"/>
</dbReference>
<keyword evidence="3" id="KW-0238">DNA-binding</keyword>
<dbReference type="GO" id="GO:0006351">
    <property type="term" value="P:DNA-templated transcription"/>
    <property type="evidence" value="ECO:0007669"/>
    <property type="project" value="TreeGrafter"/>
</dbReference>
<dbReference type="RefSeq" id="WP_135715186.1">
    <property type="nucleotide sequence ID" value="NZ_CAAGWG010000015.1"/>
</dbReference>
<feature type="domain" description="HTH lysR-type" evidence="5">
    <location>
        <begin position="15"/>
        <end position="72"/>
    </location>
</feature>
<organism evidence="6 7">
    <name type="scientific">Klebsiella pneumoniae</name>
    <dbReference type="NCBI Taxonomy" id="573"/>
    <lineage>
        <taxon>Bacteria</taxon>
        <taxon>Pseudomonadati</taxon>
        <taxon>Pseudomonadota</taxon>
        <taxon>Gammaproteobacteria</taxon>
        <taxon>Enterobacterales</taxon>
        <taxon>Enterobacteriaceae</taxon>
        <taxon>Klebsiella/Raoultella group</taxon>
        <taxon>Klebsiella</taxon>
        <taxon>Klebsiella pneumoniae complex</taxon>
    </lineage>
</organism>
<dbReference type="Gene3D" id="1.10.10.10">
    <property type="entry name" value="Winged helix-like DNA-binding domain superfamily/Winged helix DNA-binding domain"/>
    <property type="match status" value="1"/>
</dbReference>
<dbReference type="InterPro" id="IPR036388">
    <property type="entry name" value="WH-like_DNA-bd_sf"/>
</dbReference>
<dbReference type="CDD" id="cd08432">
    <property type="entry name" value="PBP2_GcdR_TrpI_HvrB_AmpR_like"/>
    <property type="match status" value="1"/>
</dbReference>
<keyword evidence="2" id="KW-0805">Transcription regulation</keyword>
<accession>A0AB74QVS8</accession>
<dbReference type="SUPFAM" id="SSF46785">
    <property type="entry name" value="Winged helix' DNA-binding domain"/>
    <property type="match status" value="1"/>
</dbReference>
<evidence type="ECO:0000256" key="4">
    <source>
        <dbReference type="ARBA" id="ARBA00023163"/>
    </source>
</evidence>
<dbReference type="PANTHER" id="PTHR30537:SF32">
    <property type="entry name" value="HTH-TYPE TRANSCRIPTIONAL REGULATOR DSDC"/>
    <property type="match status" value="1"/>
</dbReference>
<dbReference type="GO" id="GO:0043565">
    <property type="term" value="F:sequence-specific DNA binding"/>
    <property type="evidence" value="ECO:0007669"/>
    <property type="project" value="TreeGrafter"/>
</dbReference>
<proteinExistence type="inferred from homology"/>
<gene>
    <name evidence="6" type="primary">gcvA_8</name>
    <name evidence="6" type="ORF">SAMEA104567804_03986</name>
</gene>
<dbReference type="Pfam" id="PF03466">
    <property type="entry name" value="LysR_substrate"/>
    <property type="match status" value="1"/>
</dbReference>
<evidence type="ECO:0000313" key="7">
    <source>
        <dbReference type="Proteomes" id="UP000294876"/>
    </source>
</evidence>
<name>A0AB74QVS8_KLEPN</name>
<evidence type="ECO:0000259" key="5">
    <source>
        <dbReference type="PROSITE" id="PS50931"/>
    </source>
</evidence>
<dbReference type="Proteomes" id="UP000294876">
    <property type="component" value="Unassembled WGS sequence"/>
</dbReference>
<reference evidence="6 7" key="1">
    <citation type="submission" date="2019-03" db="EMBL/GenBank/DDBJ databases">
        <authorList>
            <consortium name="Pathogen Informatics"/>
        </authorList>
    </citation>
    <scope>NUCLEOTIDE SEQUENCE [LARGE SCALE GENOMIC DNA]</scope>
    <source>
        <strain evidence="6 7">5012STDY7312589</strain>
    </source>
</reference>
<dbReference type="Gene3D" id="3.40.190.10">
    <property type="entry name" value="Periplasmic binding protein-like II"/>
    <property type="match status" value="2"/>
</dbReference>
<evidence type="ECO:0000256" key="3">
    <source>
        <dbReference type="ARBA" id="ARBA00023125"/>
    </source>
</evidence>
<dbReference type="NCBIfam" id="TIGR02036">
    <property type="entry name" value="dsdC"/>
    <property type="match status" value="1"/>
</dbReference>
<evidence type="ECO:0000313" key="6">
    <source>
        <dbReference type="EMBL" id="VGD28528.1"/>
    </source>
</evidence>
<dbReference type="FunFam" id="1.10.10.10:FF:000038">
    <property type="entry name" value="Glycine cleavage system transcriptional activator"/>
    <property type="match status" value="1"/>
</dbReference>
<dbReference type="EMBL" id="CAAGWG010000015">
    <property type="protein sequence ID" value="VGD28528.1"/>
    <property type="molecule type" value="Genomic_DNA"/>
</dbReference>
<comment type="similarity">
    <text evidence="1">Belongs to the LysR transcriptional regulatory family.</text>
</comment>
<dbReference type="InterPro" id="IPR005119">
    <property type="entry name" value="LysR_subst-bd"/>
</dbReference>
<dbReference type="AlphaFoldDB" id="A0AB74QVS8"/>
<dbReference type="InterPro" id="IPR011781">
    <property type="entry name" value="DsdC"/>
</dbReference>
<dbReference type="PRINTS" id="PR00039">
    <property type="entry name" value="HTHLYSR"/>
</dbReference>